<reference evidence="8 9" key="1">
    <citation type="submission" date="2018-12" db="EMBL/GenBank/DDBJ databases">
        <title>Complete genome sequence of Streptomyces ficellus NRRL8067, the producer of ficellomycin, feldamycin and nojirimycin.</title>
        <authorList>
            <person name="Zhang H."/>
            <person name="Yue R."/>
            <person name="Liu Y."/>
            <person name="Li M."/>
            <person name="Mu H."/>
            <person name="Zhang J."/>
        </authorList>
    </citation>
    <scope>NUCLEOTIDE SEQUENCE [LARGE SCALE GENOMIC DNA]</scope>
    <source>
        <strain evidence="8 9">NRRL 8067</strain>
    </source>
</reference>
<feature type="region of interest" description="Disordered" evidence="6">
    <location>
        <begin position="1"/>
        <end position="56"/>
    </location>
</feature>
<dbReference type="InterPro" id="IPR023753">
    <property type="entry name" value="FAD/NAD-binding_dom"/>
</dbReference>
<accession>A0A6I6FF67</accession>
<keyword evidence="9" id="KW-1185">Reference proteome</keyword>
<dbReference type="PRINTS" id="PR00368">
    <property type="entry name" value="FADPNR"/>
</dbReference>
<dbReference type="Pfam" id="PF07992">
    <property type="entry name" value="Pyr_redox_2"/>
    <property type="match status" value="1"/>
</dbReference>
<protein>
    <submittedName>
        <fullName evidence="8">NAD(P)/FAD-dependent oxidoreductase</fullName>
    </submittedName>
</protein>
<feature type="region of interest" description="Disordered" evidence="6">
    <location>
        <begin position="488"/>
        <end position="515"/>
    </location>
</feature>
<dbReference type="EMBL" id="CP034279">
    <property type="protein sequence ID" value="QGV77725.1"/>
    <property type="molecule type" value="Genomic_DNA"/>
</dbReference>
<feature type="compositionally biased region" description="Low complexity" evidence="6">
    <location>
        <begin position="29"/>
        <end position="39"/>
    </location>
</feature>
<keyword evidence="5" id="KW-0520">NAD</keyword>
<dbReference type="InterPro" id="IPR036188">
    <property type="entry name" value="FAD/NAD-bd_sf"/>
</dbReference>
<feature type="domain" description="FAD/NAD(P)-binding" evidence="7">
    <location>
        <begin position="61"/>
        <end position="384"/>
    </location>
</feature>
<keyword evidence="2" id="KW-0285">Flavoprotein</keyword>
<evidence type="ECO:0000313" key="8">
    <source>
        <dbReference type="EMBL" id="QGV77725.1"/>
    </source>
</evidence>
<gene>
    <name evidence="8" type="ORF">EIZ62_05280</name>
</gene>
<comment type="similarity">
    <text evidence="1">Belongs to the NADH dehydrogenase family.</text>
</comment>
<dbReference type="InterPro" id="IPR045024">
    <property type="entry name" value="NDH-2"/>
</dbReference>
<evidence type="ECO:0000313" key="9">
    <source>
        <dbReference type="Proteomes" id="UP000422572"/>
    </source>
</evidence>
<feature type="compositionally biased region" description="Basic residues" evidence="6">
    <location>
        <begin position="15"/>
        <end position="25"/>
    </location>
</feature>
<dbReference type="KEGG" id="sfic:EIZ62_05280"/>
<evidence type="ECO:0000256" key="6">
    <source>
        <dbReference type="SAM" id="MobiDB-lite"/>
    </source>
</evidence>
<dbReference type="PANTHER" id="PTHR43706">
    <property type="entry name" value="NADH DEHYDROGENASE"/>
    <property type="match status" value="1"/>
</dbReference>
<evidence type="ECO:0000259" key="7">
    <source>
        <dbReference type="Pfam" id="PF07992"/>
    </source>
</evidence>
<dbReference type="PANTHER" id="PTHR43706:SF45">
    <property type="entry name" value="NADH DEHYDROGENASE-LIKE PROTEIN RV1812C"/>
    <property type="match status" value="1"/>
</dbReference>
<dbReference type="PRINTS" id="PR00411">
    <property type="entry name" value="PNDRDTASEI"/>
</dbReference>
<evidence type="ECO:0000256" key="1">
    <source>
        <dbReference type="ARBA" id="ARBA00005272"/>
    </source>
</evidence>
<dbReference type="Gene3D" id="3.50.50.100">
    <property type="match status" value="1"/>
</dbReference>
<evidence type="ECO:0000256" key="2">
    <source>
        <dbReference type="ARBA" id="ARBA00022630"/>
    </source>
</evidence>
<proteinExistence type="inferred from homology"/>
<evidence type="ECO:0000256" key="5">
    <source>
        <dbReference type="ARBA" id="ARBA00023027"/>
    </source>
</evidence>
<feature type="compositionally biased region" description="Gly residues" evidence="6">
    <location>
        <begin position="492"/>
        <end position="508"/>
    </location>
</feature>
<evidence type="ECO:0000256" key="4">
    <source>
        <dbReference type="ARBA" id="ARBA00023002"/>
    </source>
</evidence>
<dbReference type="AlphaFoldDB" id="A0A6I6FF67"/>
<dbReference type="SUPFAM" id="SSF51905">
    <property type="entry name" value="FAD/NAD(P)-binding domain"/>
    <property type="match status" value="1"/>
</dbReference>
<dbReference type="OrthoDB" id="9781621at2"/>
<name>A0A6I6FF67_9ACTN</name>
<sequence length="515" mass="54166">MPRLAGRVRGTGKVGPHHAAVHARRHDAGGPVTPSVSPSGPFPGPSGRAGHQPDGSRALPRVVIVGAGFAGYQTARHLSRSLRGRAEIVLLNPTDYFLYLPLLPQVTAGVLEARRITVSLPGTLRHVRLVLGQADHVDLDGRAVHYTDPEGTEGTLTYDRLVLAVGSVSKLLPIPGVAENATGFRGLPEALYLRDHITRQIELASAAGNPAECTSRCTFVVVGAGYTGTELAAHGKMFTDSLVRHRPSWPRGVRPRWMLLDVADRVLPGLDEKLSRTADEVLRSRGVDVRTKTSVKESTADGVLLDDGEFVETRSLIWCVGVRPDPLVSELGLPVERGRLVVSPQLGVPGHPDVFACGDAAAVPDLTRPGEFTPMTAQHASRQGKVAARNVAASLGYGDAVPYRHHDMGFAVDLGGVKAAANPMGVKLSGPVAGAVTRGYHLAAMPGNRVRVAADWLLDAALPRQAVQLGLLRSWQVPLDTASPELARIPAGPGGGTGRTGAADGGESGPAHGKE</sequence>
<organism evidence="8 9">
    <name type="scientific">Streptomyces ficellus</name>
    <dbReference type="NCBI Taxonomy" id="1977088"/>
    <lineage>
        <taxon>Bacteria</taxon>
        <taxon>Bacillati</taxon>
        <taxon>Actinomycetota</taxon>
        <taxon>Actinomycetes</taxon>
        <taxon>Kitasatosporales</taxon>
        <taxon>Streptomycetaceae</taxon>
        <taxon>Streptomyces</taxon>
    </lineage>
</organism>
<dbReference type="Proteomes" id="UP000422572">
    <property type="component" value="Chromosome"/>
</dbReference>
<keyword evidence="3" id="KW-0274">FAD</keyword>
<dbReference type="GO" id="GO:0003954">
    <property type="term" value="F:NADH dehydrogenase activity"/>
    <property type="evidence" value="ECO:0007669"/>
    <property type="project" value="InterPro"/>
</dbReference>
<keyword evidence="4" id="KW-0560">Oxidoreductase</keyword>
<evidence type="ECO:0000256" key="3">
    <source>
        <dbReference type="ARBA" id="ARBA00022827"/>
    </source>
</evidence>